<dbReference type="Pfam" id="PF08284">
    <property type="entry name" value="RVP_2"/>
    <property type="match status" value="1"/>
</dbReference>
<evidence type="ECO:0000256" key="4">
    <source>
        <dbReference type="ARBA" id="ARBA00022759"/>
    </source>
</evidence>
<accession>A0A2I0ISN0</accession>
<dbReference type="PANTHER" id="PTHR37984">
    <property type="entry name" value="PROTEIN CBG26694"/>
    <property type="match status" value="1"/>
</dbReference>
<dbReference type="Gene3D" id="2.40.70.10">
    <property type="entry name" value="Acid Proteases"/>
    <property type="match status" value="1"/>
</dbReference>
<feature type="region of interest" description="Disordered" evidence="6">
    <location>
        <begin position="181"/>
        <end position="204"/>
    </location>
</feature>
<gene>
    <name evidence="8" type="ORF">CRG98_032627</name>
</gene>
<dbReference type="InterPro" id="IPR050951">
    <property type="entry name" value="Retrovirus_Pol_polyprotein"/>
</dbReference>
<dbReference type="Pfam" id="PF00078">
    <property type="entry name" value="RVT_1"/>
    <property type="match status" value="1"/>
</dbReference>
<evidence type="ECO:0000256" key="1">
    <source>
        <dbReference type="ARBA" id="ARBA00022679"/>
    </source>
</evidence>
<dbReference type="PANTHER" id="PTHR37984:SF5">
    <property type="entry name" value="PROTEIN NYNRIN-LIKE"/>
    <property type="match status" value="1"/>
</dbReference>
<evidence type="ECO:0000256" key="2">
    <source>
        <dbReference type="ARBA" id="ARBA00022695"/>
    </source>
</evidence>
<dbReference type="GO" id="GO:0004519">
    <property type="term" value="F:endonuclease activity"/>
    <property type="evidence" value="ECO:0007669"/>
    <property type="project" value="UniProtKB-KW"/>
</dbReference>
<evidence type="ECO:0000256" key="5">
    <source>
        <dbReference type="ARBA" id="ARBA00023268"/>
    </source>
</evidence>
<dbReference type="Gene3D" id="3.30.70.270">
    <property type="match status" value="2"/>
</dbReference>
<evidence type="ECO:0000313" key="8">
    <source>
        <dbReference type="EMBL" id="PKI47002.1"/>
    </source>
</evidence>
<dbReference type="GO" id="GO:0016779">
    <property type="term" value="F:nucleotidyltransferase activity"/>
    <property type="evidence" value="ECO:0007669"/>
    <property type="project" value="UniProtKB-KW"/>
</dbReference>
<comment type="caution">
    <text evidence="8">The sequence shown here is derived from an EMBL/GenBank/DDBJ whole genome shotgun (WGS) entry which is preliminary data.</text>
</comment>
<protein>
    <recommendedName>
        <fullName evidence="7">Reverse transcriptase domain-containing protein</fullName>
    </recommendedName>
</protein>
<dbReference type="Pfam" id="PF17919">
    <property type="entry name" value="RT_RNaseH_2"/>
    <property type="match status" value="1"/>
</dbReference>
<dbReference type="CDD" id="cd00303">
    <property type="entry name" value="retropepsin_like"/>
    <property type="match status" value="1"/>
</dbReference>
<dbReference type="InterPro" id="IPR021109">
    <property type="entry name" value="Peptidase_aspartic_dom_sf"/>
</dbReference>
<dbReference type="STRING" id="22663.A0A2I0ISN0"/>
<evidence type="ECO:0000256" key="3">
    <source>
        <dbReference type="ARBA" id="ARBA00022722"/>
    </source>
</evidence>
<dbReference type="SUPFAM" id="SSF56672">
    <property type="entry name" value="DNA/RNA polymerases"/>
    <property type="match status" value="1"/>
</dbReference>
<organism evidence="8 9">
    <name type="scientific">Punica granatum</name>
    <name type="common">Pomegranate</name>
    <dbReference type="NCBI Taxonomy" id="22663"/>
    <lineage>
        <taxon>Eukaryota</taxon>
        <taxon>Viridiplantae</taxon>
        <taxon>Streptophyta</taxon>
        <taxon>Embryophyta</taxon>
        <taxon>Tracheophyta</taxon>
        <taxon>Spermatophyta</taxon>
        <taxon>Magnoliopsida</taxon>
        <taxon>eudicotyledons</taxon>
        <taxon>Gunneridae</taxon>
        <taxon>Pentapetalae</taxon>
        <taxon>rosids</taxon>
        <taxon>malvids</taxon>
        <taxon>Myrtales</taxon>
        <taxon>Lythraceae</taxon>
        <taxon>Punica</taxon>
    </lineage>
</organism>
<dbReference type="InterPro" id="IPR000477">
    <property type="entry name" value="RT_dom"/>
</dbReference>
<evidence type="ECO:0000313" key="9">
    <source>
        <dbReference type="Proteomes" id="UP000233551"/>
    </source>
</evidence>
<keyword evidence="3" id="KW-0540">Nuclease</keyword>
<dbReference type="FunFam" id="3.30.70.270:FF:000020">
    <property type="entry name" value="Transposon Tf2-6 polyprotein-like Protein"/>
    <property type="match status" value="1"/>
</dbReference>
<evidence type="ECO:0000256" key="6">
    <source>
        <dbReference type="SAM" id="MobiDB-lite"/>
    </source>
</evidence>
<keyword evidence="4" id="KW-0378">Hydrolase</keyword>
<dbReference type="PROSITE" id="PS50878">
    <property type="entry name" value="RT_POL"/>
    <property type="match status" value="1"/>
</dbReference>
<dbReference type="Gene3D" id="3.10.10.10">
    <property type="entry name" value="HIV Type 1 Reverse Transcriptase, subunit A, domain 1"/>
    <property type="match status" value="1"/>
</dbReference>
<keyword evidence="1" id="KW-0808">Transferase</keyword>
<keyword evidence="2" id="KW-0548">Nucleotidyltransferase</keyword>
<dbReference type="InterPro" id="IPR041577">
    <property type="entry name" value="RT_RNaseH_2"/>
</dbReference>
<evidence type="ECO:0000259" key="7">
    <source>
        <dbReference type="PROSITE" id="PS50878"/>
    </source>
</evidence>
<feature type="domain" description="Reverse transcriptase" evidence="7">
    <location>
        <begin position="327"/>
        <end position="571"/>
    </location>
</feature>
<keyword evidence="9" id="KW-1185">Reference proteome</keyword>
<keyword evidence="4" id="KW-0255">Endonuclease</keyword>
<reference evidence="8 9" key="1">
    <citation type="submission" date="2017-11" db="EMBL/GenBank/DDBJ databases">
        <title>De-novo sequencing of pomegranate (Punica granatum L.) genome.</title>
        <authorList>
            <person name="Akparov Z."/>
            <person name="Amiraslanov A."/>
            <person name="Hajiyeva S."/>
            <person name="Abbasov M."/>
            <person name="Kaur K."/>
            <person name="Hamwieh A."/>
            <person name="Solovyev V."/>
            <person name="Salamov A."/>
            <person name="Braich B."/>
            <person name="Kosarev P."/>
            <person name="Mahmoud A."/>
            <person name="Hajiyev E."/>
            <person name="Babayeva S."/>
            <person name="Izzatullayeva V."/>
            <person name="Mammadov A."/>
            <person name="Mammadov A."/>
            <person name="Sharifova S."/>
            <person name="Ojaghi J."/>
            <person name="Eynullazada K."/>
            <person name="Bayramov B."/>
            <person name="Abdulazimova A."/>
            <person name="Shahmuradov I."/>
        </authorList>
    </citation>
    <scope>NUCLEOTIDE SEQUENCE [LARGE SCALE GENOMIC DNA]</scope>
    <source>
        <strain evidence="9">cv. AG2017</strain>
        <tissue evidence="8">Leaf</tissue>
    </source>
</reference>
<name>A0A2I0ISN0_PUNGR</name>
<dbReference type="InterPro" id="IPR043502">
    <property type="entry name" value="DNA/RNA_pol_sf"/>
</dbReference>
<sequence>MAKGTHLKVLDDSLKAVQEAKIQHKKEFEGLNSTVMGQQKLFQEVLHRMSSLGTQLDDFMANPGKSRLATVDFLGQGSGTNSTPTLRHRPAPVEIGHFSGTNPEAWTIQVEHYFEFYKINPDHQLYLASFYLEGVALECLRLDIKTALLVHRPTTLEDAITLAHLHEQRISLEKGFIRPSLGRSPPLLPTPSTPTSSVGSPITPPTMLLGKQSVKRLSYAEAQQRREKGLCFYCDEKYTFNHKCASRPKLFLFEDEGGQHSEPISETSSDTALAEELQVQEVQALSTISYRTLAGSISPTTLRFTGHIHGTPIQVLVDGGSTHNFVQARVAKFLGLPIEPSPVYLVLVRSSERLLCEGIIRSVPLSIQRYELPLDFYVLQLHGSDMVLGVLGWPPWVRFSQIMQIVALNTIFKGSGFVGKETLPLRFNLSSYSDRFPIPSIDELFDELHGAHYFSKLDLLAGYHQIRIKVEDVEKTAFRTHDGHYEFLVIPFGLSNAPSTFQGLMNGVFRPYLLRFVLVFFDDILVYSSTWATHLDHLRLVLQLLRDNHLVAKQSKCLFGQTQVGYLGHVISKQGLAVDPDKIITIQQWPQPQNVKGVRSFLGLASYYRRFIRRYAHVFGPLTNLLRKDAFCWNSVTQEAFETLKQKLSSTPVLALPNFSKDFQVETDASGVGIGAVLSQEGHFVA</sequence>
<keyword evidence="5" id="KW-0511">Multifunctional enzyme</keyword>
<dbReference type="AlphaFoldDB" id="A0A2I0ISN0"/>
<dbReference type="CDD" id="cd01647">
    <property type="entry name" value="RT_LTR"/>
    <property type="match status" value="1"/>
</dbReference>
<dbReference type="EMBL" id="PGOL01002562">
    <property type="protein sequence ID" value="PKI47002.1"/>
    <property type="molecule type" value="Genomic_DNA"/>
</dbReference>
<dbReference type="InterPro" id="IPR043128">
    <property type="entry name" value="Rev_trsase/Diguanyl_cyclase"/>
</dbReference>
<proteinExistence type="predicted"/>
<dbReference type="Proteomes" id="UP000233551">
    <property type="component" value="Unassembled WGS sequence"/>
</dbReference>